<dbReference type="NCBIfam" id="TIGR00536">
    <property type="entry name" value="hemK_fam"/>
    <property type="match status" value="1"/>
</dbReference>
<dbReference type="InterPro" id="IPR007848">
    <property type="entry name" value="Small_mtfrase_dom"/>
</dbReference>
<evidence type="ECO:0000256" key="3">
    <source>
        <dbReference type="ARBA" id="ARBA00022679"/>
    </source>
</evidence>
<dbReference type="Pfam" id="PF05175">
    <property type="entry name" value="MTS"/>
    <property type="match status" value="1"/>
</dbReference>
<dbReference type="NCBIfam" id="TIGR03534">
    <property type="entry name" value="RF_mod_PrmC"/>
    <property type="match status" value="1"/>
</dbReference>
<dbReference type="PANTHER" id="PTHR18895:SF74">
    <property type="entry name" value="MTRF1L RELEASE FACTOR GLUTAMINE METHYLTRANSFERASE"/>
    <property type="match status" value="1"/>
</dbReference>
<evidence type="ECO:0000256" key="2">
    <source>
        <dbReference type="ARBA" id="ARBA00022603"/>
    </source>
</evidence>
<dbReference type="InterPro" id="IPR029063">
    <property type="entry name" value="SAM-dependent_MTases_sf"/>
</dbReference>
<dbReference type="GO" id="GO:0003676">
    <property type="term" value="F:nucleic acid binding"/>
    <property type="evidence" value="ECO:0007669"/>
    <property type="project" value="InterPro"/>
</dbReference>
<dbReference type="InterPro" id="IPR050320">
    <property type="entry name" value="N5-glutamine_MTase"/>
</dbReference>
<feature type="domain" description="Release factor glutamine methyltransferase N-terminal" evidence="7">
    <location>
        <begin position="12"/>
        <end position="79"/>
    </location>
</feature>
<name>A0A7W4ULY2_9MICO</name>
<evidence type="ECO:0000313" key="9">
    <source>
        <dbReference type="Proteomes" id="UP000545286"/>
    </source>
</evidence>
<organism evidence="8 9">
    <name type="scientific">Pseudoclavibacter helvolus</name>
    <dbReference type="NCBI Taxonomy" id="255205"/>
    <lineage>
        <taxon>Bacteria</taxon>
        <taxon>Bacillati</taxon>
        <taxon>Actinomycetota</taxon>
        <taxon>Actinomycetes</taxon>
        <taxon>Micrococcales</taxon>
        <taxon>Microbacteriaceae</taxon>
        <taxon>Pseudoclavibacter</taxon>
    </lineage>
</organism>
<dbReference type="PANTHER" id="PTHR18895">
    <property type="entry name" value="HEMK METHYLTRANSFERASE"/>
    <property type="match status" value="1"/>
</dbReference>
<keyword evidence="3 8" id="KW-0808">Transferase</keyword>
<dbReference type="InterPro" id="IPR040758">
    <property type="entry name" value="PrmC_N"/>
</dbReference>
<keyword evidence="2 8" id="KW-0489">Methyltransferase</keyword>
<evidence type="ECO:0000313" key="8">
    <source>
        <dbReference type="EMBL" id="MBB2956895.1"/>
    </source>
</evidence>
<reference evidence="8 9" key="1">
    <citation type="submission" date="2020-08" db="EMBL/GenBank/DDBJ databases">
        <title>Sequencing the genomes of 1000 actinobacteria strains.</title>
        <authorList>
            <person name="Klenk H.-P."/>
        </authorList>
    </citation>
    <scope>NUCLEOTIDE SEQUENCE [LARGE SCALE GENOMIC DNA]</scope>
    <source>
        <strain evidence="8 9">DSM 20419</strain>
    </source>
</reference>
<dbReference type="RefSeq" id="WP_068480186.1">
    <property type="nucleotide sequence ID" value="NZ_CZJS01000105.1"/>
</dbReference>
<evidence type="ECO:0000259" key="7">
    <source>
        <dbReference type="Pfam" id="PF17827"/>
    </source>
</evidence>
<dbReference type="InterPro" id="IPR004556">
    <property type="entry name" value="HemK-like"/>
</dbReference>
<evidence type="ECO:0000256" key="4">
    <source>
        <dbReference type="ARBA" id="ARBA00022691"/>
    </source>
</evidence>
<feature type="domain" description="Methyltransferase small" evidence="6">
    <location>
        <begin position="122"/>
        <end position="200"/>
    </location>
</feature>
<dbReference type="EMBL" id="JACHWJ010000001">
    <property type="protein sequence ID" value="MBB2956895.1"/>
    <property type="molecule type" value="Genomic_DNA"/>
</dbReference>
<comment type="caution">
    <text evidence="8">The sequence shown here is derived from an EMBL/GenBank/DDBJ whole genome shotgun (WGS) entry which is preliminary data.</text>
</comment>
<dbReference type="Gene3D" id="1.10.8.10">
    <property type="entry name" value="DNA helicase RuvA subunit, C-terminal domain"/>
    <property type="match status" value="1"/>
</dbReference>
<dbReference type="PROSITE" id="PS00092">
    <property type="entry name" value="N6_MTASE"/>
    <property type="match status" value="1"/>
</dbReference>
<gene>
    <name evidence="8" type="ORF">FHX72_001007</name>
</gene>
<dbReference type="Proteomes" id="UP000545286">
    <property type="component" value="Unassembled WGS sequence"/>
</dbReference>
<keyword evidence="9" id="KW-1185">Reference proteome</keyword>
<dbReference type="GO" id="GO:0032259">
    <property type="term" value="P:methylation"/>
    <property type="evidence" value="ECO:0007669"/>
    <property type="project" value="UniProtKB-KW"/>
</dbReference>
<dbReference type="Gene3D" id="3.40.50.150">
    <property type="entry name" value="Vaccinia Virus protein VP39"/>
    <property type="match status" value="1"/>
</dbReference>
<dbReference type="EC" id="2.1.1.297" evidence="1"/>
<dbReference type="InterPro" id="IPR002052">
    <property type="entry name" value="DNA_methylase_N6_adenine_CS"/>
</dbReference>
<protein>
    <recommendedName>
        <fullName evidence="1">peptide chain release factor N(5)-glutamine methyltransferase</fullName>
        <ecNumber evidence="1">2.1.1.297</ecNumber>
    </recommendedName>
</protein>
<dbReference type="InterPro" id="IPR019874">
    <property type="entry name" value="RF_methyltr_PrmC"/>
</dbReference>
<dbReference type="Pfam" id="PF17827">
    <property type="entry name" value="PrmC_N"/>
    <property type="match status" value="1"/>
</dbReference>
<keyword evidence="4" id="KW-0949">S-adenosyl-L-methionine</keyword>
<dbReference type="CDD" id="cd02440">
    <property type="entry name" value="AdoMet_MTases"/>
    <property type="match status" value="1"/>
</dbReference>
<comment type="catalytic activity">
    <reaction evidence="5">
        <text>L-glutaminyl-[peptide chain release factor] + S-adenosyl-L-methionine = N(5)-methyl-L-glutaminyl-[peptide chain release factor] + S-adenosyl-L-homocysteine + H(+)</text>
        <dbReference type="Rhea" id="RHEA:42896"/>
        <dbReference type="Rhea" id="RHEA-COMP:10271"/>
        <dbReference type="Rhea" id="RHEA-COMP:10272"/>
        <dbReference type="ChEBI" id="CHEBI:15378"/>
        <dbReference type="ChEBI" id="CHEBI:30011"/>
        <dbReference type="ChEBI" id="CHEBI:57856"/>
        <dbReference type="ChEBI" id="CHEBI:59789"/>
        <dbReference type="ChEBI" id="CHEBI:61891"/>
        <dbReference type="EC" id="2.1.1.297"/>
    </reaction>
</comment>
<proteinExistence type="predicted"/>
<evidence type="ECO:0000256" key="5">
    <source>
        <dbReference type="ARBA" id="ARBA00048391"/>
    </source>
</evidence>
<evidence type="ECO:0000256" key="1">
    <source>
        <dbReference type="ARBA" id="ARBA00012771"/>
    </source>
</evidence>
<evidence type="ECO:0000259" key="6">
    <source>
        <dbReference type="Pfam" id="PF05175"/>
    </source>
</evidence>
<dbReference type="SUPFAM" id="SSF53335">
    <property type="entry name" value="S-adenosyl-L-methionine-dependent methyltransferases"/>
    <property type="match status" value="1"/>
</dbReference>
<sequence length="302" mass="32160">MILHVEAQRNLVREQLKARGVASAHVEADLLLAGVLGISRGEVQMRSLLGREVTEQEALDVASATARRARREPLQHVLGVAPFLDMELAVGPGVFVPRPETESLVTAAVELIGSAVAGRQLAGVDVGSGSGAVALGVARRHGHIRMTAIEASSAAWPWLRANVETYGDETVTPYFGQASRAFSGMAVGELDLVVSNPPYVPSENRPESREVWRHDPEVALYSGADGLDFIRELAIWASATLRPGGVLIVEHEDTQGTEIRQVFTDAGFADAATVKDLTGRDRITSAVLPASGRAGYGQPTIM</sequence>
<dbReference type="AlphaFoldDB" id="A0A7W4ULY2"/>
<accession>A0A7W4ULY2</accession>
<dbReference type="GO" id="GO:0102559">
    <property type="term" value="F:peptide chain release factor N(5)-glutamine methyltransferase activity"/>
    <property type="evidence" value="ECO:0007669"/>
    <property type="project" value="UniProtKB-EC"/>
</dbReference>